<dbReference type="Pfam" id="PF08389">
    <property type="entry name" value="Xpo1"/>
    <property type="match status" value="1"/>
</dbReference>
<dbReference type="PANTHER" id="PTHR11223:SF2">
    <property type="entry name" value="EXPORTIN-1"/>
    <property type="match status" value="1"/>
</dbReference>
<dbReference type="GO" id="GO:0031267">
    <property type="term" value="F:small GTPase binding"/>
    <property type="evidence" value="ECO:0007669"/>
    <property type="project" value="InterPro"/>
</dbReference>
<dbReference type="Pfam" id="PF18784">
    <property type="entry name" value="CRM1_repeat_2"/>
    <property type="match status" value="1"/>
</dbReference>
<evidence type="ECO:0000256" key="5">
    <source>
        <dbReference type="ARBA" id="ARBA00022927"/>
    </source>
</evidence>
<dbReference type="InterPro" id="IPR011989">
    <property type="entry name" value="ARM-like"/>
</dbReference>
<gene>
    <name evidence="9" type="ORF">BSTOLATCC_MIC9316</name>
</gene>
<dbReference type="GO" id="GO:0005737">
    <property type="term" value="C:cytoplasm"/>
    <property type="evidence" value="ECO:0007669"/>
    <property type="project" value="TreeGrafter"/>
</dbReference>
<dbReference type="InterPro" id="IPR045065">
    <property type="entry name" value="XPO1/5"/>
</dbReference>
<dbReference type="EMBL" id="CAJZBQ010000011">
    <property type="protein sequence ID" value="CAG9313500.1"/>
    <property type="molecule type" value="Genomic_DNA"/>
</dbReference>
<keyword evidence="5" id="KW-0653">Protein transport</keyword>
<dbReference type="InterPro" id="IPR013598">
    <property type="entry name" value="Exportin-1/Importin-b-like"/>
</dbReference>
<keyword evidence="10" id="KW-1185">Reference proteome</keyword>
<evidence type="ECO:0000256" key="1">
    <source>
        <dbReference type="ARBA" id="ARBA00004123"/>
    </source>
</evidence>
<evidence type="ECO:0000256" key="6">
    <source>
        <dbReference type="ARBA" id="ARBA00023242"/>
    </source>
</evidence>
<evidence type="ECO:0000259" key="8">
    <source>
        <dbReference type="PROSITE" id="PS50166"/>
    </source>
</evidence>
<evidence type="ECO:0000256" key="3">
    <source>
        <dbReference type="ARBA" id="ARBA00022448"/>
    </source>
</evidence>
<dbReference type="Gene3D" id="1.25.10.10">
    <property type="entry name" value="Leucine-rich Repeat Variant"/>
    <property type="match status" value="1"/>
</dbReference>
<dbReference type="PANTHER" id="PTHR11223">
    <property type="entry name" value="EXPORTIN 1/5"/>
    <property type="match status" value="1"/>
</dbReference>
<comment type="caution">
    <text evidence="9">The sequence shown here is derived from an EMBL/GenBank/DDBJ whole genome shotgun (WGS) entry which is preliminary data.</text>
</comment>
<dbReference type="GO" id="GO:0005049">
    <property type="term" value="F:nuclear export signal receptor activity"/>
    <property type="evidence" value="ECO:0007669"/>
    <property type="project" value="InterPro"/>
</dbReference>
<dbReference type="SMART" id="SM01102">
    <property type="entry name" value="CRM1_C"/>
    <property type="match status" value="1"/>
</dbReference>
<comment type="subcellular location">
    <subcellularLocation>
        <location evidence="1">Nucleus</location>
    </subcellularLocation>
</comment>
<protein>
    <recommendedName>
        <fullName evidence="7">Exportin-1</fullName>
    </recommendedName>
</protein>
<dbReference type="Proteomes" id="UP001162131">
    <property type="component" value="Unassembled WGS sequence"/>
</dbReference>
<feature type="domain" description="Importin N-terminal" evidence="8">
    <location>
        <begin position="39"/>
        <end position="105"/>
    </location>
</feature>
<dbReference type="InterPro" id="IPR014877">
    <property type="entry name" value="XPO1_C_dom"/>
</dbReference>
<organism evidence="9 10">
    <name type="scientific">Blepharisma stoltei</name>
    <dbReference type="NCBI Taxonomy" id="1481888"/>
    <lineage>
        <taxon>Eukaryota</taxon>
        <taxon>Sar</taxon>
        <taxon>Alveolata</taxon>
        <taxon>Ciliophora</taxon>
        <taxon>Postciliodesmatophora</taxon>
        <taxon>Heterotrichea</taxon>
        <taxon>Heterotrichida</taxon>
        <taxon>Blepharismidae</taxon>
        <taxon>Blepharisma</taxon>
    </lineage>
</organism>
<dbReference type="InterPro" id="IPR001494">
    <property type="entry name" value="Importin-beta_N"/>
</dbReference>
<dbReference type="GO" id="GO:0000056">
    <property type="term" value="P:ribosomal small subunit export from nucleus"/>
    <property type="evidence" value="ECO:0007669"/>
    <property type="project" value="TreeGrafter"/>
</dbReference>
<dbReference type="GO" id="GO:0005634">
    <property type="term" value="C:nucleus"/>
    <property type="evidence" value="ECO:0007669"/>
    <property type="project" value="UniProtKB-SubCell"/>
</dbReference>
<sequence>MSSLPYLDPNAPFTLNSVQTLDTLINCMKSINPQERDYAVKVLNDIKEKGNLWIHVDTIIGNTSNTDTKFFALSLLEHVIVTAWNAVPEDQRSGIKNFIVKQVIDNSSSGASHFLNKLNLILVQIVKREWTTTWRDFIPEICSASKSSQALCENTMNVLKLLSEEIFENTRTPLSTAKRNELKQAMNLEFSKIYELCNWVLRTAAMHPGAVQNSLIKSCLSTLAAFLDWVPPVHIFSGDLVTFLLESYLDNQLFRTATLECLTEVAGVTMEINPNDPSFALYQTAVINLLSLSMNKLAQSFPPKTTSFATIFMETDPNMQLHMKLFAQKLSLFLLAFAQNHLTLCESSALQSQGTETESVIIISLDALLSYMVSLTEFPDDEVFKICCEFWHTVSKHLYEQRVAGWLENKIWSMAYRANLSKARMLLIPRTAKPTEVLISVDEQGNVVREKLQDTENIALYDLMRETLVYLTHLDPEDTEHIIMLKMAKQMDGSEWSWTRISSLAYAIGSISGSMDEEHEKRFLIHVIKDLLALCEGKRGKENKAIVATNIMYVVMQYPRFLSNHWNFLKTVVKKLFEFMHELHPGIQDMSVDTFLRIAQNCGADFVVPHDIQDQREPFIYEVIRIMSATISELQNHQKLVYYQAIGHILSNIKTYEEMDYHLTGALALVQAQWTQLLSLISQNLAVIQDPEVTRSLAFCIKVNESLCQSLGHFYYIQLGKIYNDMIQLYTTTVQFLNSEVAAKGPIVVGHTHIVSARALCKRILNLISTYIKICQTPQLLVEHFIQPVFEIVVRDFVNSPIELRDAEVITLVADIINKLGREATGYMQVVLGVFLDSVLNMLVSDYTNYPEQRSSFFELLKAVASQCFESLLQLPIERFKVAIDTILWASKHQSTQHAELGLVTLKQILQSLESSGVVANYFYQHFYVYVLTEIFAIMTDGLHIANFKHHSQILRYLFYIVDSGLITAPLTEGIAADANKAFVISHLTQILATNFTNMNRVQIETLILSMFNRCNDQVSFKNVLRDFLVTTKEIAVDNESFYAEEREKEIEEARRLIQEKKALVPGLLPQFTNERSS</sequence>
<dbReference type="Pfam" id="PF08767">
    <property type="entry name" value="CRM1_C"/>
    <property type="match status" value="1"/>
</dbReference>
<evidence type="ECO:0000313" key="9">
    <source>
        <dbReference type="EMBL" id="CAG9313500.1"/>
    </source>
</evidence>
<dbReference type="GO" id="GO:0000055">
    <property type="term" value="P:ribosomal large subunit export from nucleus"/>
    <property type="evidence" value="ECO:0007669"/>
    <property type="project" value="TreeGrafter"/>
</dbReference>
<dbReference type="GO" id="GO:0006611">
    <property type="term" value="P:protein export from nucleus"/>
    <property type="evidence" value="ECO:0007669"/>
    <property type="project" value="InterPro"/>
</dbReference>
<dbReference type="InterPro" id="IPR040485">
    <property type="entry name" value="XPO1_repeat_3"/>
</dbReference>
<accession>A0AAU9IQM2</accession>
<dbReference type="Pfam" id="PF18787">
    <property type="entry name" value="CRM1_repeat_3"/>
    <property type="match status" value="1"/>
</dbReference>
<dbReference type="Pfam" id="PF03810">
    <property type="entry name" value="IBN_N"/>
    <property type="match status" value="1"/>
</dbReference>
<comment type="similarity">
    <text evidence="2">Belongs to the exportin family.</text>
</comment>
<dbReference type="SUPFAM" id="SSF48371">
    <property type="entry name" value="ARM repeat"/>
    <property type="match status" value="1"/>
</dbReference>
<keyword evidence="4" id="KW-0509">mRNA transport</keyword>
<proteinExistence type="inferred from homology"/>
<dbReference type="FunFam" id="1.25.10.10:FF:001255">
    <property type="entry name" value="Exportin 1"/>
    <property type="match status" value="1"/>
</dbReference>
<keyword evidence="6" id="KW-0539">Nucleus</keyword>
<dbReference type="PROSITE" id="PS50166">
    <property type="entry name" value="IMPORTIN_B_NT"/>
    <property type="match status" value="1"/>
</dbReference>
<name>A0AAU9IQM2_9CILI</name>
<evidence type="ECO:0000256" key="7">
    <source>
        <dbReference type="ARBA" id="ARBA00073514"/>
    </source>
</evidence>
<evidence type="ECO:0000313" key="10">
    <source>
        <dbReference type="Proteomes" id="UP001162131"/>
    </source>
</evidence>
<evidence type="ECO:0000256" key="2">
    <source>
        <dbReference type="ARBA" id="ARBA00009466"/>
    </source>
</evidence>
<dbReference type="AlphaFoldDB" id="A0AAU9IQM2"/>
<dbReference type="Pfam" id="PF18777">
    <property type="entry name" value="CRM1_repeat"/>
    <property type="match status" value="1"/>
</dbReference>
<keyword evidence="3" id="KW-0813">Transport</keyword>
<dbReference type="GO" id="GO:0051028">
    <property type="term" value="P:mRNA transport"/>
    <property type="evidence" value="ECO:0007669"/>
    <property type="project" value="UniProtKB-KW"/>
</dbReference>
<dbReference type="SMART" id="SM00913">
    <property type="entry name" value="IBN_N"/>
    <property type="match status" value="1"/>
</dbReference>
<dbReference type="InterPro" id="IPR041235">
    <property type="entry name" value="Exp1_repeat_2"/>
</dbReference>
<dbReference type="InterPro" id="IPR041123">
    <property type="entry name" value="CRM1_repeat"/>
</dbReference>
<dbReference type="InterPro" id="IPR016024">
    <property type="entry name" value="ARM-type_fold"/>
</dbReference>
<evidence type="ECO:0000256" key="4">
    <source>
        <dbReference type="ARBA" id="ARBA00022816"/>
    </source>
</evidence>
<reference evidence="9" key="1">
    <citation type="submission" date="2021-09" db="EMBL/GenBank/DDBJ databases">
        <authorList>
            <consortium name="AG Swart"/>
            <person name="Singh M."/>
            <person name="Singh A."/>
            <person name="Seah K."/>
            <person name="Emmerich C."/>
        </authorList>
    </citation>
    <scope>NUCLEOTIDE SEQUENCE</scope>
    <source>
        <strain evidence="9">ATCC30299</strain>
    </source>
</reference>